<evidence type="ECO:0000259" key="2">
    <source>
        <dbReference type="Pfam" id="PF21636"/>
    </source>
</evidence>
<protein>
    <submittedName>
        <fullName evidence="3">2820_t:CDS:1</fullName>
    </submittedName>
</protein>
<proteinExistence type="predicted"/>
<organism evidence="3 4">
    <name type="scientific">Diversispora eburnea</name>
    <dbReference type="NCBI Taxonomy" id="1213867"/>
    <lineage>
        <taxon>Eukaryota</taxon>
        <taxon>Fungi</taxon>
        <taxon>Fungi incertae sedis</taxon>
        <taxon>Mucoromycota</taxon>
        <taxon>Glomeromycotina</taxon>
        <taxon>Glomeromycetes</taxon>
        <taxon>Diversisporales</taxon>
        <taxon>Diversisporaceae</taxon>
        <taxon>Diversispora</taxon>
    </lineage>
</organism>
<evidence type="ECO:0000256" key="1">
    <source>
        <dbReference type="SAM" id="Coils"/>
    </source>
</evidence>
<feature type="coiled-coil region" evidence="1">
    <location>
        <begin position="465"/>
        <end position="492"/>
    </location>
</feature>
<evidence type="ECO:0000313" key="4">
    <source>
        <dbReference type="Proteomes" id="UP000789706"/>
    </source>
</evidence>
<dbReference type="EMBL" id="CAJVPK010000046">
    <property type="protein sequence ID" value="CAG8437442.1"/>
    <property type="molecule type" value="Genomic_DNA"/>
</dbReference>
<feature type="coiled-coil region" evidence="1">
    <location>
        <begin position="235"/>
        <end position="297"/>
    </location>
</feature>
<accession>A0A9N8YJY6</accession>
<reference evidence="3" key="1">
    <citation type="submission" date="2021-06" db="EMBL/GenBank/DDBJ databases">
        <authorList>
            <person name="Kallberg Y."/>
            <person name="Tangrot J."/>
            <person name="Rosling A."/>
        </authorList>
    </citation>
    <scope>NUCLEOTIDE SEQUENCE</scope>
    <source>
        <strain evidence="3">AZ414A</strain>
    </source>
</reference>
<dbReference type="PANTHER" id="PTHR21448:SF0">
    <property type="entry name" value="PROTEIN PHOSPHATASE 1 REGULATORY SUBUNIT 21"/>
    <property type="match status" value="1"/>
</dbReference>
<dbReference type="PANTHER" id="PTHR21448">
    <property type="entry name" value="SMOOTH MUSCLE MYOSIN HEAVY CHAIN-RELATED"/>
    <property type="match status" value="1"/>
</dbReference>
<dbReference type="AlphaFoldDB" id="A0A9N8YJY6"/>
<feature type="domain" description="Protein phosphatase 1 regulatory subunit 21 C-terminal" evidence="2">
    <location>
        <begin position="369"/>
        <end position="443"/>
    </location>
</feature>
<comment type="caution">
    <text evidence="3">The sequence shown here is derived from an EMBL/GenBank/DDBJ whole genome shotgun (WGS) entry which is preliminary data.</text>
</comment>
<keyword evidence="4" id="KW-1185">Reference proteome</keyword>
<dbReference type="InterPro" id="IPR040024">
    <property type="entry name" value="PPP1R21"/>
</dbReference>
<feature type="coiled-coil region" evidence="1">
    <location>
        <begin position="81"/>
        <end position="153"/>
    </location>
</feature>
<dbReference type="InterPro" id="IPR049372">
    <property type="entry name" value="PPP1R21_C"/>
</dbReference>
<dbReference type="GO" id="GO:0005769">
    <property type="term" value="C:early endosome"/>
    <property type="evidence" value="ECO:0007669"/>
    <property type="project" value="TreeGrafter"/>
</dbReference>
<evidence type="ECO:0000313" key="3">
    <source>
        <dbReference type="EMBL" id="CAG8437442.1"/>
    </source>
</evidence>
<name>A0A9N8YJY6_9GLOM</name>
<dbReference type="Proteomes" id="UP000789706">
    <property type="component" value="Unassembled WGS sequence"/>
</dbReference>
<keyword evidence="1" id="KW-0175">Coiled coil</keyword>
<feature type="coiled-coil region" evidence="1">
    <location>
        <begin position="378"/>
        <end position="440"/>
    </location>
</feature>
<dbReference type="Pfam" id="PF21636">
    <property type="entry name" value="PPP1R21_C"/>
    <property type="match status" value="1"/>
</dbReference>
<dbReference type="OrthoDB" id="5566667at2759"/>
<dbReference type="GO" id="GO:0016020">
    <property type="term" value="C:membrane"/>
    <property type="evidence" value="ECO:0007669"/>
    <property type="project" value="TreeGrafter"/>
</dbReference>
<sequence length="499" mass="56573">MSDGRHSASVSLQSSVGATSAEELAEKYQKLFQEFSRLNPSWLVGVGSSKKALEKSKVTLEVTKKLHKELYEVNGVYAQHVADLKAKIADLEKKTGELQELTRSHQASEEALRTINQEKNELDNELVETREELRSTQNLIEQHEQKLKEGDDVLRNEIDALRETLSINLGLGENQNDQFNALKDKIDPESNELIESFRHLQSSAREYLNSLKENSGSYELGLKVKNASQVWHQNLQKLAINLSNAQNRISELIAEKEKLIKANENDSTKVETLEKEIIRLKEELENQKATANSLVGKSGGSTFTKMEECFDNDDDPPLLSGIFVYPIGTVKSTNIESSGQSTKELSLLSTVGTQTSVFRNGISLDHNIGRSAKSEDAANREQLIKKHYEAKIAQLQEMIQLSDSKSLRLYQSLKLMKEKLTESENAKSRTEQENQKLQHEISIMKVIIYQSIIYLFERSDKNAQINTMTEWIEQQNNRIKELETDLTEYESGASQPHFI</sequence>
<gene>
    <name evidence="3" type="ORF">DEBURN_LOCUS1140</name>
</gene>